<reference evidence="1" key="1">
    <citation type="submission" date="2023-05" db="EMBL/GenBank/DDBJ databases">
        <authorList>
            <person name="Stuckert A."/>
        </authorList>
    </citation>
    <scope>NUCLEOTIDE SEQUENCE</scope>
</reference>
<proteinExistence type="predicted"/>
<comment type="caution">
    <text evidence="1">The sequence shown here is derived from an EMBL/GenBank/DDBJ whole genome shotgun (WGS) entry which is preliminary data.</text>
</comment>
<sequence length="121" mass="13533">CATFPSGLHLHCWWVSRPFCGDRVLSNGLRTLLLPPPPPLRHGASVMDFHAFFSLPRPVVWLYGRILLLHPLPPCAMCLCRLLTAADRLPLFNLGLRMASEYCCLHRHPAPCASVVCSRCC</sequence>
<dbReference type="Proteomes" id="UP001162483">
    <property type="component" value="Unassembled WGS sequence"/>
</dbReference>
<evidence type="ECO:0000313" key="1">
    <source>
        <dbReference type="EMBL" id="CAI9587891.1"/>
    </source>
</evidence>
<accession>A0ABN9ESS8</accession>
<protein>
    <submittedName>
        <fullName evidence="1">Uncharacterized protein</fullName>
    </submittedName>
</protein>
<organism evidence="1 2">
    <name type="scientific">Staurois parvus</name>
    <dbReference type="NCBI Taxonomy" id="386267"/>
    <lineage>
        <taxon>Eukaryota</taxon>
        <taxon>Metazoa</taxon>
        <taxon>Chordata</taxon>
        <taxon>Craniata</taxon>
        <taxon>Vertebrata</taxon>
        <taxon>Euteleostomi</taxon>
        <taxon>Amphibia</taxon>
        <taxon>Batrachia</taxon>
        <taxon>Anura</taxon>
        <taxon>Neobatrachia</taxon>
        <taxon>Ranoidea</taxon>
        <taxon>Ranidae</taxon>
        <taxon>Staurois</taxon>
    </lineage>
</organism>
<evidence type="ECO:0000313" key="2">
    <source>
        <dbReference type="Proteomes" id="UP001162483"/>
    </source>
</evidence>
<name>A0ABN9ESS8_9NEOB</name>
<keyword evidence="2" id="KW-1185">Reference proteome</keyword>
<feature type="non-terminal residue" evidence="1">
    <location>
        <position position="121"/>
    </location>
</feature>
<dbReference type="EMBL" id="CATNWA010015893">
    <property type="protein sequence ID" value="CAI9587891.1"/>
    <property type="molecule type" value="Genomic_DNA"/>
</dbReference>
<feature type="non-terminal residue" evidence="1">
    <location>
        <position position="1"/>
    </location>
</feature>
<gene>
    <name evidence="1" type="ORF">SPARVUS_LOCUS10665070</name>
</gene>